<dbReference type="Proteomes" id="UP000003053">
    <property type="component" value="Unassembled WGS sequence"/>
</dbReference>
<reference evidence="1 2" key="1">
    <citation type="submission" date="2006-02" db="EMBL/GenBank/DDBJ databases">
        <authorList>
            <person name="Murray A."/>
            <person name="Staley J."/>
            <person name="Ferriera S."/>
            <person name="Johnson J."/>
            <person name="Kravitz S."/>
            <person name="Halpern A."/>
            <person name="Remington K."/>
            <person name="Beeson K."/>
            <person name="Tran B."/>
            <person name="Rogers Y.-H."/>
            <person name="Friedman R."/>
            <person name="Venter J.C."/>
        </authorList>
    </citation>
    <scope>NUCLEOTIDE SEQUENCE [LARGE SCALE GENOMIC DNA]</scope>
    <source>
        <strain evidence="1 2">23-P</strain>
    </source>
</reference>
<dbReference type="AlphaFoldDB" id="A4BZP0"/>
<protein>
    <submittedName>
        <fullName evidence="1">Uncharacterized protein</fullName>
    </submittedName>
</protein>
<evidence type="ECO:0000313" key="2">
    <source>
        <dbReference type="Proteomes" id="UP000003053"/>
    </source>
</evidence>
<evidence type="ECO:0000313" key="1">
    <source>
        <dbReference type="EMBL" id="EAR12633.1"/>
    </source>
</evidence>
<organism evidence="1 2">
    <name type="scientific">Polaribacter irgensii 23-P</name>
    <dbReference type="NCBI Taxonomy" id="313594"/>
    <lineage>
        <taxon>Bacteria</taxon>
        <taxon>Pseudomonadati</taxon>
        <taxon>Bacteroidota</taxon>
        <taxon>Flavobacteriia</taxon>
        <taxon>Flavobacteriales</taxon>
        <taxon>Flavobacteriaceae</taxon>
    </lineage>
</organism>
<dbReference type="HOGENOM" id="CLU_3010376_0_0_10"/>
<dbReference type="EMBL" id="AAOG01000002">
    <property type="protein sequence ID" value="EAR12633.1"/>
    <property type="molecule type" value="Genomic_DNA"/>
</dbReference>
<comment type="caution">
    <text evidence="1">The sequence shown here is derived from an EMBL/GenBank/DDBJ whole genome shotgun (WGS) entry which is preliminary data.</text>
</comment>
<proteinExistence type="predicted"/>
<accession>A4BZP0</accession>
<keyword evidence="2" id="KW-1185">Reference proteome</keyword>
<sequence length="56" mass="6619">MEFYDYKRWTTKKRKNNLVPTILLNFIAKTELKAEIILAEFLIQKDLKNIVGYNAG</sequence>
<name>A4BZP0_9FLAO</name>
<gene>
    <name evidence="1" type="ORF">PI23P_08405</name>
</gene>